<reference evidence="3 4" key="1">
    <citation type="submission" date="2016-04" db="EMBL/GenBank/DDBJ databases">
        <title>A degradative enzymes factory behind the ericoid mycorrhizal symbiosis.</title>
        <authorList>
            <consortium name="DOE Joint Genome Institute"/>
            <person name="Martino E."/>
            <person name="Morin E."/>
            <person name="Grelet G."/>
            <person name="Kuo A."/>
            <person name="Kohler A."/>
            <person name="Daghino S."/>
            <person name="Barry K."/>
            <person name="Choi C."/>
            <person name="Cichocki N."/>
            <person name="Clum A."/>
            <person name="Copeland A."/>
            <person name="Hainaut M."/>
            <person name="Haridas S."/>
            <person name="Labutti K."/>
            <person name="Lindquist E."/>
            <person name="Lipzen A."/>
            <person name="Khouja H.-R."/>
            <person name="Murat C."/>
            <person name="Ohm R."/>
            <person name="Olson A."/>
            <person name="Spatafora J."/>
            <person name="Veneault-Fourrey C."/>
            <person name="Henrissat B."/>
            <person name="Grigoriev I."/>
            <person name="Martin F."/>
            <person name="Perotto S."/>
        </authorList>
    </citation>
    <scope>NUCLEOTIDE SEQUENCE [LARGE SCALE GENOMIC DNA]</scope>
    <source>
        <strain evidence="3 4">F</strain>
    </source>
</reference>
<evidence type="ECO:0000313" key="3">
    <source>
        <dbReference type="EMBL" id="PMD38646.1"/>
    </source>
</evidence>
<gene>
    <name evidence="3" type="ORF">L207DRAFT_530131</name>
</gene>
<organism evidence="3 4">
    <name type="scientific">Hyaloscypha variabilis (strain UAMH 11265 / GT02V1 / F)</name>
    <name type="common">Meliniomyces variabilis</name>
    <dbReference type="NCBI Taxonomy" id="1149755"/>
    <lineage>
        <taxon>Eukaryota</taxon>
        <taxon>Fungi</taxon>
        <taxon>Dikarya</taxon>
        <taxon>Ascomycota</taxon>
        <taxon>Pezizomycotina</taxon>
        <taxon>Leotiomycetes</taxon>
        <taxon>Helotiales</taxon>
        <taxon>Hyaloscyphaceae</taxon>
        <taxon>Hyaloscypha</taxon>
        <taxon>Hyaloscypha variabilis</taxon>
    </lineage>
</organism>
<dbReference type="AlphaFoldDB" id="A0A2J6RJF4"/>
<evidence type="ECO:0000256" key="2">
    <source>
        <dbReference type="SAM" id="Phobius"/>
    </source>
</evidence>
<feature type="compositionally biased region" description="Basic residues" evidence="1">
    <location>
        <begin position="93"/>
        <end position="118"/>
    </location>
</feature>
<dbReference type="Proteomes" id="UP000235786">
    <property type="component" value="Unassembled WGS sequence"/>
</dbReference>
<proteinExistence type="predicted"/>
<keyword evidence="2" id="KW-1133">Transmembrane helix</keyword>
<evidence type="ECO:0000313" key="4">
    <source>
        <dbReference type="Proteomes" id="UP000235786"/>
    </source>
</evidence>
<keyword evidence="2" id="KW-0812">Transmembrane</keyword>
<feature type="region of interest" description="Disordered" evidence="1">
    <location>
        <begin position="36"/>
        <end position="118"/>
    </location>
</feature>
<accession>A0A2J6RJF4</accession>
<evidence type="ECO:0000256" key="1">
    <source>
        <dbReference type="SAM" id="MobiDB-lite"/>
    </source>
</evidence>
<feature type="transmembrane region" description="Helical" evidence="2">
    <location>
        <begin position="126"/>
        <end position="148"/>
    </location>
</feature>
<feature type="compositionally biased region" description="Basic residues" evidence="1">
    <location>
        <begin position="52"/>
        <end position="65"/>
    </location>
</feature>
<name>A0A2J6RJF4_HYAVF</name>
<keyword evidence="4" id="KW-1185">Reference proteome</keyword>
<protein>
    <submittedName>
        <fullName evidence="3">Uncharacterized protein</fullName>
    </submittedName>
</protein>
<dbReference type="EMBL" id="KZ613947">
    <property type="protein sequence ID" value="PMD38646.1"/>
    <property type="molecule type" value="Genomic_DNA"/>
</dbReference>
<sequence>MPKTSHNRASSLQLPSNVHCRPEIINLETLSASPVLDEEEQIGRDSDFANSRRQRREHRKGHRGGRTPTGKSKTHVKHAPSSGTTSKQTSRDHHGHARNGHSGKSSRNRKPLTKAKARSRRKMQIVVCWVFGLSILLLVVMLLAIFAMSGKGNGS</sequence>
<keyword evidence="2" id="KW-0472">Membrane</keyword>